<dbReference type="InterPro" id="IPR050173">
    <property type="entry name" value="ABC_transporter_C-like"/>
</dbReference>
<evidence type="ECO:0000256" key="10">
    <source>
        <dbReference type="SAM" id="Phobius"/>
    </source>
</evidence>
<feature type="domain" description="ABC transmembrane type-1" evidence="12">
    <location>
        <begin position="652"/>
        <end position="888"/>
    </location>
</feature>
<dbReference type="PANTHER" id="PTHR24223">
    <property type="entry name" value="ATP-BINDING CASSETTE SUB-FAMILY C"/>
    <property type="match status" value="1"/>
</dbReference>
<proteinExistence type="inferred from homology"/>
<dbReference type="GO" id="GO:0016887">
    <property type="term" value="F:ATP hydrolysis activity"/>
    <property type="evidence" value="ECO:0007669"/>
    <property type="project" value="InterPro"/>
</dbReference>
<dbReference type="SUPFAM" id="SSF90123">
    <property type="entry name" value="ABC transporter transmembrane region"/>
    <property type="match status" value="2"/>
</dbReference>
<evidence type="ECO:0000256" key="5">
    <source>
        <dbReference type="ARBA" id="ARBA00022741"/>
    </source>
</evidence>
<reference evidence="13" key="1">
    <citation type="journal article" date="2005" name="PLoS Biol.">
        <title>The genomes of Oryza sativa: a history of duplications.</title>
        <authorList>
            <person name="Yu J."/>
            <person name="Wang J."/>
            <person name="Lin W."/>
            <person name="Li S."/>
            <person name="Li H."/>
            <person name="Zhou J."/>
            <person name="Ni P."/>
            <person name="Dong W."/>
            <person name="Hu S."/>
            <person name="Zeng C."/>
            <person name="Zhang J."/>
            <person name="Zhang Y."/>
            <person name="Li R."/>
            <person name="Xu Z."/>
            <person name="Li S."/>
            <person name="Li X."/>
            <person name="Zheng H."/>
            <person name="Cong L."/>
            <person name="Lin L."/>
            <person name="Yin J."/>
            <person name="Geng J."/>
            <person name="Li G."/>
            <person name="Shi J."/>
            <person name="Liu J."/>
            <person name="Lv H."/>
            <person name="Li J."/>
            <person name="Wang J."/>
            <person name="Deng Y."/>
            <person name="Ran L."/>
            <person name="Shi X."/>
            <person name="Wang X."/>
            <person name="Wu Q."/>
            <person name="Li C."/>
            <person name="Ren X."/>
            <person name="Wang J."/>
            <person name="Wang X."/>
            <person name="Li D."/>
            <person name="Liu D."/>
            <person name="Zhang X."/>
            <person name="Ji Z."/>
            <person name="Zhao W."/>
            <person name="Sun Y."/>
            <person name="Zhang Z."/>
            <person name="Bao J."/>
            <person name="Han Y."/>
            <person name="Dong L."/>
            <person name="Ji J."/>
            <person name="Chen P."/>
            <person name="Wu S."/>
            <person name="Liu J."/>
            <person name="Xiao Y."/>
            <person name="Bu D."/>
            <person name="Tan J."/>
            <person name="Yang L."/>
            <person name="Ye C."/>
            <person name="Zhang J."/>
            <person name="Xu J."/>
            <person name="Zhou Y."/>
            <person name="Yu Y."/>
            <person name="Zhang B."/>
            <person name="Zhuang S."/>
            <person name="Wei H."/>
            <person name="Liu B."/>
            <person name="Lei M."/>
            <person name="Yu H."/>
            <person name="Li Y."/>
            <person name="Xu H."/>
            <person name="Wei S."/>
            <person name="He X."/>
            <person name="Fang L."/>
            <person name="Zhang Z."/>
            <person name="Zhang Y."/>
            <person name="Huang X."/>
            <person name="Su Z."/>
            <person name="Tong W."/>
            <person name="Li J."/>
            <person name="Tong Z."/>
            <person name="Li S."/>
            <person name="Ye J."/>
            <person name="Wang L."/>
            <person name="Fang L."/>
            <person name="Lei T."/>
            <person name="Chen C."/>
            <person name="Chen H."/>
            <person name="Xu Z."/>
            <person name="Li H."/>
            <person name="Huang H."/>
            <person name="Zhang F."/>
            <person name="Xu H."/>
            <person name="Li N."/>
            <person name="Zhao C."/>
            <person name="Li S."/>
            <person name="Dong L."/>
            <person name="Huang Y."/>
            <person name="Li L."/>
            <person name="Xi Y."/>
            <person name="Qi Q."/>
            <person name="Li W."/>
            <person name="Zhang B."/>
            <person name="Hu W."/>
            <person name="Zhang Y."/>
            <person name="Tian X."/>
            <person name="Jiao Y."/>
            <person name="Liang X."/>
            <person name="Jin J."/>
            <person name="Gao L."/>
            <person name="Zheng W."/>
            <person name="Hao B."/>
            <person name="Liu S."/>
            <person name="Wang W."/>
            <person name="Yuan L."/>
            <person name="Cao M."/>
            <person name="McDermott J."/>
            <person name="Samudrala R."/>
            <person name="Wang J."/>
            <person name="Wong G.K."/>
            <person name="Yang H."/>
        </authorList>
    </citation>
    <scope>NUCLEOTIDE SEQUENCE [LARGE SCALE GENOMIC DNA]</scope>
</reference>
<protein>
    <submittedName>
        <fullName evidence="13">Uncharacterized protein</fullName>
    </submittedName>
</protein>
<dbReference type="GO" id="GO:0140359">
    <property type="term" value="F:ABC-type transporter activity"/>
    <property type="evidence" value="ECO:0007669"/>
    <property type="project" value="InterPro"/>
</dbReference>
<dbReference type="AlphaFoldDB" id="B9FTS7"/>
<dbReference type="PROSITE" id="PS50893">
    <property type="entry name" value="ABC_TRANSPORTER_2"/>
    <property type="match status" value="2"/>
</dbReference>
<dbReference type="InterPro" id="IPR044726">
    <property type="entry name" value="ABCC_6TM_D2"/>
</dbReference>
<evidence type="ECO:0000256" key="3">
    <source>
        <dbReference type="ARBA" id="ARBA00022448"/>
    </source>
</evidence>
<evidence type="ECO:0000256" key="1">
    <source>
        <dbReference type="ARBA" id="ARBA00004141"/>
    </source>
</evidence>
<sequence>MAGRSGENGGAGGGDLSEPLLGKEAPRRYSELYGAGVLSRLSFSWLNPLLRLGRSKALDLADVPLIASEDGAARASERFAEAWSLHGHGKDGGGGGRLVGVLLRCFLGEIMLTGFYALVKTAGHRRVVRYSSHKAEEEERRDLAAAGASAAVALVGSLLAIKLAESLSQRHWFFSSRRTGMRVRSALMAAVFRKQLRLSARARRRHSAGEVVGYVAVDAYRLGDAVSWLHTSWSSPLQLGPCRPSRATSPGSWRRRTAGSGRRRRALAGMRAIKLQSWEGAFRRAVESRLGGEFAWLREAQLKKAYGAVLYWAAPTVVSAVMFAATAAAGSAPLDAGTVFTALAALRAMSEPVRMLPEAMTMMIQYKVSLERIGRFLAEEEIKQDDVTRAATTTTTTKNSDAGIIHVQDGSFSWSGSEAELTLKNAHLSIRRGEKVAVCGPSGTVRDNILFGKPFENFDHGDLTEIGQRGINMSGGQKQRIQLARAVYSDADVYLLDDPFSAVDAHTAAVLFYVRALSEKTVVLVTHQVEFLTETDRILVMEDGYVKQQGVYAELMESGTAFEKLVSAHKSSITALDDSSQQSQVQEQNVTDENTSGQPSAKYISDIDSISAKGQPSATQLTEEEEKEIGDLGWKPYKDYINVSKGITHLCVMGVTQVLFTSFQMMATFWLAVAVQMNVSSALLVGAYSGLSILSCCFAYIRTLYAAKLGLKASKAFFTGLMDSVFKAPMSFFDSTPVGRILTRASSDLSILDFDIPYSVAYVVVGATRDLARINGTTKAPVMNYAAESILAVVTIRSFGETDRFIRNNLLLIDTDATLFFHTVAAQEWVLIRVEALQSLTLLTAALLLVLAPPGAVSPGFAGLSLSFALSLTAVQVFLTKFYSYMENYIISVERIKQYMHLPPEPPAIIPENRAPSSWPQEGQIDLQDLKVRYRPNMPLVLKGITCTFPAGNKIGVVGRTGSGKSTLISSLFRLVDPAGGRILIDNLDISSIGLKDLRTKLSIIPQEPTLFRGTVRNNLDPLGLHSDEEIWEALEKCQLQTAIRSTPALLDTVVSDDGSNWSVGQRQLFCLGRVLLRRNKILVLDEATASIDSATDAIIQRVIRQQFSSCTVVTIAHRVPTVTDSDKVMVLSYGKLIEYDTPAKLLEDKQTAFAKLVAEYWANSKRNAT</sequence>
<dbReference type="PROSITE" id="PS00211">
    <property type="entry name" value="ABC_TRANSPORTER_1"/>
    <property type="match status" value="1"/>
</dbReference>
<keyword evidence="5" id="KW-0547">Nucleotide-binding</keyword>
<dbReference type="InterPro" id="IPR003593">
    <property type="entry name" value="AAA+_ATPase"/>
</dbReference>
<feature type="domain" description="ABC transporter" evidence="11">
    <location>
        <begin position="273"/>
        <end position="568"/>
    </location>
</feature>
<gene>
    <name evidence="13" type="ORF">OsJ_21702</name>
</gene>
<dbReference type="InterPro" id="IPR017871">
    <property type="entry name" value="ABC_transporter-like_CS"/>
</dbReference>
<dbReference type="GO" id="GO:0016020">
    <property type="term" value="C:membrane"/>
    <property type="evidence" value="ECO:0007669"/>
    <property type="project" value="UniProtKB-SubCell"/>
</dbReference>
<dbReference type="Gene3D" id="1.20.1560.10">
    <property type="entry name" value="ABC transporter type 1, transmembrane domain"/>
    <property type="match status" value="4"/>
</dbReference>
<keyword evidence="7 10" id="KW-1133">Transmembrane helix</keyword>
<comment type="subcellular location">
    <subcellularLocation>
        <location evidence="1">Membrane</location>
        <topology evidence="1">Multi-pass membrane protein</topology>
    </subcellularLocation>
</comment>
<evidence type="ECO:0000259" key="11">
    <source>
        <dbReference type="PROSITE" id="PS50893"/>
    </source>
</evidence>
<keyword evidence="6" id="KW-0067">ATP-binding</keyword>
<comment type="similarity">
    <text evidence="2">Belongs to the ABC transporter superfamily. ABCC family. Conjugate transporter (TC 3.A.1.208) subfamily.</text>
</comment>
<evidence type="ECO:0000313" key="13">
    <source>
        <dbReference type="EMBL" id="EEE65889.1"/>
    </source>
</evidence>
<dbReference type="SUPFAM" id="SSF52540">
    <property type="entry name" value="P-loop containing nucleoside triphosphate hydrolases"/>
    <property type="match status" value="2"/>
</dbReference>
<keyword evidence="8 10" id="KW-0472">Membrane</keyword>
<dbReference type="PANTHER" id="PTHR24223:SF108">
    <property type="entry name" value="ABC TRANSPORTER C FAMILY MEMBER 8"/>
    <property type="match status" value="1"/>
</dbReference>
<dbReference type="Pfam" id="PF00005">
    <property type="entry name" value="ABC_tran"/>
    <property type="match status" value="2"/>
</dbReference>
<feature type="compositionally biased region" description="Polar residues" evidence="9">
    <location>
        <begin position="589"/>
        <end position="599"/>
    </location>
</feature>
<dbReference type="FunFam" id="1.20.1560.10:FF:000428">
    <property type="entry name" value="Multidrug resistance protein ABC transporter family"/>
    <property type="match status" value="1"/>
</dbReference>
<dbReference type="CDD" id="cd03244">
    <property type="entry name" value="ABCC_MRP_domain2"/>
    <property type="match status" value="1"/>
</dbReference>
<dbReference type="PROSITE" id="PS50929">
    <property type="entry name" value="ABC_TM1F"/>
    <property type="match status" value="2"/>
</dbReference>
<organism evidence="13">
    <name type="scientific">Oryza sativa subsp. japonica</name>
    <name type="common">Rice</name>
    <dbReference type="NCBI Taxonomy" id="39947"/>
    <lineage>
        <taxon>Eukaryota</taxon>
        <taxon>Viridiplantae</taxon>
        <taxon>Streptophyta</taxon>
        <taxon>Embryophyta</taxon>
        <taxon>Tracheophyta</taxon>
        <taxon>Spermatophyta</taxon>
        <taxon>Magnoliopsida</taxon>
        <taxon>Liliopsida</taxon>
        <taxon>Poales</taxon>
        <taxon>Poaceae</taxon>
        <taxon>BOP clade</taxon>
        <taxon>Oryzoideae</taxon>
        <taxon>Oryzeae</taxon>
        <taxon>Oryzinae</taxon>
        <taxon>Oryza</taxon>
        <taxon>Oryza sativa</taxon>
    </lineage>
</organism>
<keyword evidence="4 10" id="KW-0812">Transmembrane</keyword>
<evidence type="ECO:0000256" key="9">
    <source>
        <dbReference type="SAM" id="MobiDB-lite"/>
    </source>
</evidence>
<dbReference type="SMART" id="SM00382">
    <property type="entry name" value="AAA"/>
    <property type="match status" value="2"/>
</dbReference>
<evidence type="ECO:0000256" key="7">
    <source>
        <dbReference type="ARBA" id="ARBA00022989"/>
    </source>
</evidence>
<feature type="region of interest" description="Disordered" evidence="9">
    <location>
        <begin position="576"/>
        <end position="600"/>
    </location>
</feature>
<evidence type="ECO:0000256" key="4">
    <source>
        <dbReference type="ARBA" id="ARBA00022692"/>
    </source>
</evidence>
<dbReference type="Proteomes" id="UP000007752">
    <property type="component" value="Chromosome 6"/>
</dbReference>
<feature type="domain" description="ABC transmembrane type-1" evidence="12">
    <location>
        <begin position="154"/>
        <end position="365"/>
    </location>
</feature>
<dbReference type="InterPro" id="IPR003439">
    <property type="entry name" value="ABC_transporter-like_ATP-bd"/>
</dbReference>
<evidence type="ECO:0000256" key="2">
    <source>
        <dbReference type="ARBA" id="ARBA00009726"/>
    </source>
</evidence>
<evidence type="ECO:0000256" key="6">
    <source>
        <dbReference type="ARBA" id="ARBA00022840"/>
    </source>
</evidence>
<name>B9FTS7_ORYSJ</name>
<dbReference type="FunFam" id="3.40.50.300:FF:000169">
    <property type="entry name" value="ABC transporter C family member 3"/>
    <property type="match status" value="1"/>
</dbReference>
<evidence type="ECO:0000256" key="8">
    <source>
        <dbReference type="ARBA" id="ARBA00023136"/>
    </source>
</evidence>
<dbReference type="Pfam" id="PF00664">
    <property type="entry name" value="ABC_membrane"/>
    <property type="match status" value="2"/>
</dbReference>
<feature type="domain" description="ABC transporter" evidence="11">
    <location>
        <begin position="925"/>
        <end position="1159"/>
    </location>
</feature>
<feature type="compositionally biased region" description="Low complexity" evidence="9">
    <location>
        <begin position="579"/>
        <end position="588"/>
    </location>
</feature>
<feature type="transmembrane region" description="Helical" evidence="10">
    <location>
        <begin position="679"/>
        <end position="701"/>
    </location>
</feature>
<reference evidence="13" key="2">
    <citation type="submission" date="2008-12" db="EMBL/GenBank/DDBJ databases">
        <title>Improved gene annotation of the rice (Oryza sativa) genomes.</title>
        <authorList>
            <person name="Wang J."/>
            <person name="Li R."/>
            <person name="Fan W."/>
            <person name="Huang Q."/>
            <person name="Zhang J."/>
            <person name="Zhou Y."/>
            <person name="Hu Y."/>
            <person name="Zi S."/>
            <person name="Li J."/>
            <person name="Ni P."/>
            <person name="Zheng H."/>
            <person name="Zhang Y."/>
            <person name="Zhao M."/>
            <person name="Hao Q."/>
            <person name="McDermott J."/>
            <person name="Samudrala R."/>
            <person name="Kristiansen K."/>
            <person name="Wong G.K.-S."/>
        </authorList>
    </citation>
    <scope>NUCLEOTIDE SEQUENCE</scope>
</reference>
<feature type="transmembrane region" description="Helical" evidence="10">
    <location>
        <begin position="650"/>
        <end position="673"/>
    </location>
</feature>
<dbReference type="InterPro" id="IPR027417">
    <property type="entry name" value="P-loop_NTPase"/>
</dbReference>
<dbReference type="Gene3D" id="3.40.50.300">
    <property type="entry name" value="P-loop containing nucleotide triphosphate hydrolases"/>
    <property type="match status" value="3"/>
</dbReference>
<dbReference type="InterPro" id="IPR036640">
    <property type="entry name" value="ABC1_TM_sf"/>
</dbReference>
<dbReference type="GO" id="GO:0005524">
    <property type="term" value="F:ATP binding"/>
    <property type="evidence" value="ECO:0007669"/>
    <property type="project" value="UniProtKB-KW"/>
</dbReference>
<evidence type="ECO:0000259" key="12">
    <source>
        <dbReference type="PROSITE" id="PS50929"/>
    </source>
</evidence>
<keyword evidence="3" id="KW-0813">Transport</keyword>
<accession>B9FTS7</accession>
<dbReference type="InterPro" id="IPR011527">
    <property type="entry name" value="ABC1_TM_dom"/>
</dbReference>
<dbReference type="EMBL" id="CM000143">
    <property type="protein sequence ID" value="EEE65889.1"/>
    <property type="molecule type" value="Genomic_DNA"/>
</dbReference>
<dbReference type="CDD" id="cd18580">
    <property type="entry name" value="ABC_6TM_ABCC_D2"/>
    <property type="match status" value="1"/>
</dbReference>